<dbReference type="EMBL" id="HBUF01152358">
    <property type="protein sequence ID" value="CAG6648494.1"/>
    <property type="molecule type" value="Transcribed_RNA"/>
</dbReference>
<keyword evidence="1" id="KW-0472">Membrane</keyword>
<dbReference type="EMBL" id="HBUF01207590">
    <property type="protein sequence ID" value="CAG6664363.1"/>
    <property type="molecule type" value="Transcribed_RNA"/>
</dbReference>
<accession>A0A8D8WL87</accession>
<dbReference type="EMBL" id="HBUF01152357">
    <property type="protein sequence ID" value="CAG6648493.1"/>
    <property type="molecule type" value="Transcribed_RNA"/>
</dbReference>
<keyword evidence="1" id="KW-1133">Transmembrane helix</keyword>
<dbReference type="AlphaFoldDB" id="A0A8D8WL87"/>
<proteinExistence type="predicted"/>
<evidence type="ECO:0000256" key="1">
    <source>
        <dbReference type="SAM" id="Phobius"/>
    </source>
</evidence>
<reference evidence="2" key="1">
    <citation type="submission" date="2021-05" db="EMBL/GenBank/DDBJ databases">
        <authorList>
            <person name="Alioto T."/>
            <person name="Alioto T."/>
            <person name="Gomez Garrido J."/>
        </authorList>
    </citation>
    <scope>NUCLEOTIDE SEQUENCE</scope>
</reference>
<feature type="transmembrane region" description="Helical" evidence="1">
    <location>
        <begin position="54"/>
        <end position="75"/>
    </location>
</feature>
<keyword evidence="1" id="KW-0812">Transmembrane</keyword>
<feature type="transmembrane region" description="Helical" evidence="1">
    <location>
        <begin position="87"/>
        <end position="112"/>
    </location>
</feature>
<organism evidence="2">
    <name type="scientific">Cacopsylla melanoneura</name>
    <dbReference type="NCBI Taxonomy" id="428564"/>
    <lineage>
        <taxon>Eukaryota</taxon>
        <taxon>Metazoa</taxon>
        <taxon>Ecdysozoa</taxon>
        <taxon>Arthropoda</taxon>
        <taxon>Hexapoda</taxon>
        <taxon>Insecta</taxon>
        <taxon>Pterygota</taxon>
        <taxon>Neoptera</taxon>
        <taxon>Paraneoptera</taxon>
        <taxon>Hemiptera</taxon>
        <taxon>Sternorrhyncha</taxon>
        <taxon>Psylloidea</taxon>
        <taxon>Psyllidae</taxon>
        <taxon>Psyllinae</taxon>
        <taxon>Cacopsylla</taxon>
    </lineage>
</organism>
<dbReference type="EMBL" id="HBUF01398858">
    <property type="protein sequence ID" value="CAG6736303.1"/>
    <property type="molecule type" value="Transcribed_RNA"/>
</dbReference>
<evidence type="ECO:0000313" key="2">
    <source>
        <dbReference type="EMBL" id="CAG6664363.1"/>
    </source>
</evidence>
<name>A0A8D8WL87_9HEMI</name>
<sequence>MKTVIFRYLSRTMLDFLQPLLLMLELEKVSFCNIGRQCIEVGYTCFNIFMCVQVFFISIPVIGNFSLFLFSFCSFLRLQFNKLGRRFFVFIFVSHPFLIPVFLILNITVIHVEGSVTPVSRMRRVFLFTDRLFNGLKFLSSMQLTVNSEN</sequence>
<protein>
    <submittedName>
        <fullName evidence="2">Uncharacterized protein</fullName>
    </submittedName>
</protein>